<dbReference type="OrthoDB" id="2180744at2759"/>
<proteinExistence type="predicted"/>
<evidence type="ECO:0000313" key="2">
    <source>
        <dbReference type="Proteomes" id="UP000193642"/>
    </source>
</evidence>
<gene>
    <name evidence="1" type="ORF">BCR33DRAFT_717331</name>
</gene>
<comment type="caution">
    <text evidence="1">The sequence shown here is derived from an EMBL/GenBank/DDBJ whole genome shotgun (WGS) entry which is preliminary data.</text>
</comment>
<organism evidence="1 2">
    <name type="scientific">Rhizoclosmatium globosum</name>
    <dbReference type="NCBI Taxonomy" id="329046"/>
    <lineage>
        <taxon>Eukaryota</taxon>
        <taxon>Fungi</taxon>
        <taxon>Fungi incertae sedis</taxon>
        <taxon>Chytridiomycota</taxon>
        <taxon>Chytridiomycota incertae sedis</taxon>
        <taxon>Chytridiomycetes</taxon>
        <taxon>Chytridiales</taxon>
        <taxon>Chytriomycetaceae</taxon>
        <taxon>Rhizoclosmatium</taxon>
    </lineage>
</organism>
<dbReference type="AlphaFoldDB" id="A0A1Y2C9C6"/>
<keyword evidence="2" id="KW-1185">Reference proteome</keyword>
<reference evidence="1 2" key="1">
    <citation type="submission" date="2016-07" db="EMBL/GenBank/DDBJ databases">
        <title>Pervasive Adenine N6-methylation of Active Genes in Fungi.</title>
        <authorList>
            <consortium name="DOE Joint Genome Institute"/>
            <person name="Mondo S.J."/>
            <person name="Dannebaum R.O."/>
            <person name="Kuo R.C."/>
            <person name="Labutti K."/>
            <person name="Haridas S."/>
            <person name="Kuo A."/>
            <person name="Salamov A."/>
            <person name="Ahrendt S.R."/>
            <person name="Lipzen A."/>
            <person name="Sullivan W."/>
            <person name="Andreopoulos W.B."/>
            <person name="Clum A."/>
            <person name="Lindquist E."/>
            <person name="Daum C."/>
            <person name="Ramamoorthy G.K."/>
            <person name="Gryganskyi A."/>
            <person name="Culley D."/>
            <person name="Magnuson J.K."/>
            <person name="James T.Y."/>
            <person name="O'Malley M.A."/>
            <person name="Stajich J.E."/>
            <person name="Spatafora J.W."/>
            <person name="Visel A."/>
            <person name="Grigoriev I.V."/>
        </authorList>
    </citation>
    <scope>NUCLEOTIDE SEQUENCE [LARGE SCALE GENOMIC DNA]</scope>
    <source>
        <strain evidence="1 2">JEL800</strain>
    </source>
</reference>
<name>A0A1Y2C9C6_9FUNG</name>
<sequence length="603" mass="68311">MIDPSILAYIDAKVRSTLQEYTTEQEEKLDASLQLIQIMRIQMMADNRDKQRAEGRRSGSANMRFNDASFSVGEVERKWIESVRREREMKYAEALEKERKWVVGLSHDQHPEHVASLEREQKWIEGMRHEVANQLEQTNVEIIAGASVDEGATIDVEEFESRDQPDLQDIRTQTETDNEITEENESVDEFHELPAQEEVCYASSNETVIKKVGREDYMTTRVTKFAFSTAKAVMPSPMYYVLDCATTAVFGSTPTIQQLEDSAKGIQTKQSTFSRMRDVASSFTSLSGFITTPFDPDCDFMQLNSSNTQRRKRDTYKQEYPHSTSQETHVFTRTRLQQLPTALLAKVLAYTVNPLESNSGIHLSPWTAQRIALIRLKSITRSFNKSVSEALRHIDTRDVYDPVLAKTQLCGRQYRRKMNIRGTVVSTSSNGSRHQGFGDNVLTFEVTPSETMYNAGVQYFRPIRLPSLERGPSVLCIKSVGGCKDEPEKATIVLDFEIDGTFRKGSLSVLLTDGFVKSGKVDVSVDQDGSVGLDVTYRVRKDMELSMYANPKFEESLKKGISMSEKLVLFEKWIENTRGDIVSVYKVAFVEVVAPTQCLFGGF</sequence>
<accession>A0A1Y2C9C6</accession>
<protein>
    <submittedName>
        <fullName evidence="1">Uncharacterized protein</fullName>
    </submittedName>
</protein>
<evidence type="ECO:0000313" key="1">
    <source>
        <dbReference type="EMBL" id="ORY43643.1"/>
    </source>
</evidence>
<dbReference type="Proteomes" id="UP000193642">
    <property type="component" value="Unassembled WGS sequence"/>
</dbReference>
<dbReference type="EMBL" id="MCGO01000024">
    <property type="protein sequence ID" value="ORY43643.1"/>
    <property type="molecule type" value="Genomic_DNA"/>
</dbReference>